<dbReference type="Pfam" id="PF04750">
    <property type="entry name" value="Far-17a_AIG1"/>
    <property type="match status" value="1"/>
</dbReference>
<evidence type="ECO:0000313" key="8">
    <source>
        <dbReference type="Proteomes" id="UP000182444"/>
    </source>
</evidence>
<reference evidence="6 8" key="1">
    <citation type="journal article" date="2016" name="PLoS ONE">
        <title>Sequence Assembly of Yarrowia lipolytica Strain W29/CLIB89 Shows Transposable Element Diversity.</title>
        <authorList>
            <person name="Magnan C."/>
            <person name="Yu J."/>
            <person name="Chang I."/>
            <person name="Jahn E."/>
            <person name="Kanomata Y."/>
            <person name="Wu J."/>
            <person name="Zeller M."/>
            <person name="Oakes M."/>
            <person name="Baldi P."/>
            <person name="Sandmeyer S."/>
        </authorList>
    </citation>
    <scope>NUCLEOTIDE SEQUENCE [LARGE SCALE GENOMIC DNA]</scope>
    <source>
        <strain evidence="6">CLIB89</strain>
        <strain evidence="8">CLIB89(W29)</strain>
    </source>
</reference>
<feature type="transmembrane region" description="Helical" evidence="5">
    <location>
        <begin position="64"/>
        <end position="85"/>
    </location>
</feature>
<dbReference type="InterPro" id="IPR006838">
    <property type="entry name" value="ADTRP_AIG1"/>
</dbReference>
<dbReference type="PANTHER" id="PTHR10989:SF16">
    <property type="entry name" value="AT02829P-RELATED"/>
    <property type="match status" value="1"/>
</dbReference>
<dbReference type="GeneID" id="2911501"/>
<dbReference type="EMBL" id="KZ858950">
    <property type="protein sequence ID" value="RDW28736.1"/>
    <property type="molecule type" value="Genomic_DNA"/>
</dbReference>
<dbReference type="PANTHER" id="PTHR10989">
    <property type="entry name" value="ANDROGEN-INDUCED PROTEIN 1-RELATED"/>
    <property type="match status" value="1"/>
</dbReference>
<feature type="transmembrane region" description="Helical" evidence="5">
    <location>
        <begin position="21"/>
        <end position="44"/>
    </location>
</feature>
<keyword evidence="3 5" id="KW-1133">Transmembrane helix</keyword>
<dbReference type="AlphaFoldDB" id="A0A1H6Q2A9"/>
<evidence type="ECO:0000256" key="1">
    <source>
        <dbReference type="ARBA" id="ARBA00004127"/>
    </source>
</evidence>
<dbReference type="GO" id="GO:0012505">
    <property type="term" value="C:endomembrane system"/>
    <property type="evidence" value="ECO:0007669"/>
    <property type="project" value="UniProtKB-SubCell"/>
</dbReference>
<gene>
    <name evidence="7" type="ORF">B0I71DRAFT_126930</name>
    <name evidence="6" type="ORF">YALI1_E17184g</name>
</gene>
<evidence type="ECO:0000256" key="2">
    <source>
        <dbReference type="ARBA" id="ARBA00022692"/>
    </source>
</evidence>
<feature type="transmembrane region" description="Helical" evidence="5">
    <location>
        <begin position="170"/>
        <end position="190"/>
    </location>
</feature>
<dbReference type="VEuPathDB" id="FungiDB:YALI1_E17184g"/>
<dbReference type="OMA" id="CWVEYCA"/>
<keyword evidence="2 5" id="KW-0812">Transmembrane</keyword>
<dbReference type="Proteomes" id="UP000256601">
    <property type="component" value="Unassembled WGS sequence"/>
</dbReference>
<keyword evidence="4 5" id="KW-0472">Membrane</keyword>
<dbReference type="EMBL" id="CP017557">
    <property type="protein sequence ID" value="AOW05403.1"/>
    <property type="molecule type" value="Genomic_DNA"/>
</dbReference>
<sequence length="252" mass="28101">MTQQEREATRAIRTTKAPYKPWISSPNVGLSFAYHLIGFISFASSFHFLEQYPNPLNASYGGKYQYLTILGLCGSYLAFLLALLADAASLYSKDFSNLLYQLKNSVSVAVTPLECVITVLYWSLKLYDPKLLKHPAVKEQIPLWLDMSIHLVPAVALFLDVVLMGQPWNLTTVQAVVANFGLSAAYWFWVHKTASVNNFFPYPFLGLVSTEVRVGVFIGAGVIGYISYIIIRGLQSTFARSPLDQLKGKKSI</sequence>
<evidence type="ECO:0000256" key="3">
    <source>
        <dbReference type="ARBA" id="ARBA00022989"/>
    </source>
</evidence>
<feature type="transmembrane region" description="Helical" evidence="5">
    <location>
        <begin position="210"/>
        <end position="231"/>
    </location>
</feature>
<reference evidence="7 9" key="2">
    <citation type="submission" date="2018-07" db="EMBL/GenBank/DDBJ databases">
        <title>Draft Genome Assemblies for Five Robust Yarrowia lipolytica Strains Exhibiting High Lipid Production and Pentose Sugar Utilization and Sugar Alcohol Secretion from Undetoxified Lignocellulosic Biomass Hydrolysates.</title>
        <authorList>
            <consortium name="DOE Joint Genome Institute"/>
            <person name="Walker C."/>
            <person name="Ryu S."/>
            <person name="Na H."/>
            <person name="Zane M."/>
            <person name="LaButti K."/>
            <person name="Lipzen A."/>
            <person name="Haridas S."/>
            <person name="Barry K."/>
            <person name="Grigoriev I.V."/>
            <person name="Quarterman J."/>
            <person name="Slininger P."/>
            <person name="Dien B."/>
            <person name="Trinh C.T."/>
        </authorList>
    </citation>
    <scope>NUCLEOTIDE SEQUENCE [LARGE SCALE GENOMIC DNA]</scope>
    <source>
        <strain evidence="7 9">YB392</strain>
    </source>
</reference>
<evidence type="ECO:0000313" key="7">
    <source>
        <dbReference type="EMBL" id="RDW28736.1"/>
    </source>
</evidence>
<feature type="transmembrane region" description="Helical" evidence="5">
    <location>
        <begin position="144"/>
        <end position="163"/>
    </location>
</feature>
<evidence type="ECO:0000313" key="6">
    <source>
        <dbReference type="EMBL" id="AOW05403.1"/>
    </source>
</evidence>
<name>A0A1H6Q2A9_YARLL</name>
<dbReference type="OrthoDB" id="1898221at2759"/>
<dbReference type="GO" id="GO:0016020">
    <property type="term" value="C:membrane"/>
    <property type="evidence" value="ECO:0007669"/>
    <property type="project" value="InterPro"/>
</dbReference>
<feature type="transmembrane region" description="Helical" evidence="5">
    <location>
        <begin position="106"/>
        <end position="124"/>
    </location>
</feature>
<protein>
    <submittedName>
        <fullName evidence="7">FAR-17a/AIG1-like protein</fullName>
    </submittedName>
</protein>
<evidence type="ECO:0000313" key="9">
    <source>
        <dbReference type="Proteomes" id="UP000256601"/>
    </source>
</evidence>
<dbReference type="KEGG" id="yli:2911501"/>
<organism evidence="6 8">
    <name type="scientific">Yarrowia lipolytica</name>
    <name type="common">Candida lipolytica</name>
    <dbReference type="NCBI Taxonomy" id="4952"/>
    <lineage>
        <taxon>Eukaryota</taxon>
        <taxon>Fungi</taxon>
        <taxon>Dikarya</taxon>
        <taxon>Ascomycota</taxon>
        <taxon>Saccharomycotina</taxon>
        <taxon>Dipodascomycetes</taxon>
        <taxon>Dipodascales</taxon>
        <taxon>Dipodascales incertae sedis</taxon>
        <taxon>Yarrowia</taxon>
    </lineage>
</organism>
<evidence type="ECO:0000256" key="5">
    <source>
        <dbReference type="SAM" id="Phobius"/>
    </source>
</evidence>
<comment type="subcellular location">
    <subcellularLocation>
        <location evidence="1">Endomembrane system</location>
        <topology evidence="1">Multi-pass membrane protein</topology>
    </subcellularLocation>
</comment>
<evidence type="ECO:0000256" key="4">
    <source>
        <dbReference type="ARBA" id="ARBA00023136"/>
    </source>
</evidence>
<dbReference type="Proteomes" id="UP000182444">
    <property type="component" value="Chromosome 1E"/>
</dbReference>
<accession>A0A1H6Q2A9</accession>
<dbReference type="RefSeq" id="XP_503931.1">
    <property type="nucleotide sequence ID" value="XM_503931.1"/>
</dbReference>
<dbReference type="VEuPathDB" id="FungiDB:YALI0_E14146g"/>
<dbReference type="eggNOG" id="KOG3989">
    <property type="taxonomic scope" value="Eukaryota"/>
</dbReference>
<proteinExistence type="predicted"/>